<evidence type="ECO:0000313" key="11">
    <source>
        <dbReference type="Proteomes" id="UP000182237"/>
    </source>
</evidence>
<dbReference type="AlphaFoldDB" id="A0A1H1U9Q7"/>
<dbReference type="SUPFAM" id="SSF51730">
    <property type="entry name" value="FAD-linked oxidoreductase"/>
    <property type="match status" value="1"/>
</dbReference>
<dbReference type="eggNOG" id="COG0685">
    <property type="taxonomic scope" value="Bacteria"/>
</dbReference>
<dbReference type="PANTHER" id="PTHR45754">
    <property type="entry name" value="METHYLENETETRAHYDROFOLATE REDUCTASE"/>
    <property type="match status" value="1"/>
</dbReference>
<sequence length="332" mass="35831">MRGNNPSSRLSTPTPRVWATHPLVSASAPLDGPDDPPPAPKPATRTALSFELIPPRGSADAERLGALIQGLAAYRPDYVSVTSSRRSGWLAGTAELISLLASRTNLRTIAHLACTAGTREELAEWIRTLLDAGVRGFLALRGDLPEGETRLPAGYLQHATDLLNLIQDVEDEEAFHLAAGKLALSVACYPAGHAESRNRDEDLDVLLAKQRLGADFAITQLFFDAQDYLSFAETSRMAGVRIPLIPGIMPMTSLKRVERMGVLSGVTVPDRVIDRLSAAATPEEEYEVGMELSADMTRTILDAGAGGLHIYTHNNIAVTRDLLDRVGIPRPQ</sequence>
<dbReference type="GO" id="GO:0071949">
    <property type="term" value="F:FAD binding"/>
    <property type="evidence" value="ECO:0007669"/>
    <property type="project" value="TreeGrafter"/>
</dbReference>
<evidence type="ECO:0000256" key="7">
    <source>
        <dbReference type="ARBA" id="ARBA00048628"/>
    </source>
</evidence>
<dbReference type="Pfam" id="PF02219">
    <property type="entry name" value="MTHFR"/>
    <property type="match status" value="1"/>
</dbReference>
<evidence type="ECO:0000256" key="8">
    <source>
        <dbReference type="RuleBase" id="RU003862"/>
    </source>
</evidence>
<comment type="similarity">
    <text evidence="3 8">Belongs to the methylenetetrahydrofolate reductase family.</text>
</comment>
<keyword evidence="5 8" id="KW-0274">FAD</keyword>
<protein>
    <recommendedName>
        <fullName evidence="8">Methylenetetrahydrofolate reductase</fullName>
    </recommendedName>
</protein>
<reference evidence="10 11" key="1">
    <citation type="submission" date="2016-10" db="EMBL/GenBank/DDBJ databases">
        <authorList>
            <person name="de Groot N.N."/>
        </authorList>
    </citation>
    <scope>NUCLEOTIDE SEQUENCE [LARGE SCALE GENOMIC DNA]</scope>
    <source>
        <strain evidence="10 11">DSM 45434</strain>
    </source>
</reference>
<organism evidence="10 11">
    <name type="scientific">Corynebacterium timonense</name>
    <dbReference type="NCBI Taxonomy" id="441500"/>
    <lineage>
        <taxon>Bacteria</taxon>
        <taxon>Bacillati</taxon>
        <taxon>Actinomycetota</taxon>
        <taxon>Actinomycetes</taxon>
        <taxon>Mycobacteriales</taxon>
        <taxon>Corynebacteriaceae</taxon>
        <taxon>Corynebacterium</taxon>
    </lineage>
</organism>
<dbReference type="GO" id="GO:0009086">
    <property type="term" value="P:methionine biosynthetic process"/>
    <property type="evidence" value="ECO:0007669"/>
    <property type="project" value="TreeGrafter"/>
</dbReference>
<dbReference type="CDD" id="cd00537">
    <property type="entry name" value="MTHFR"/>
    <property type="match status" value="1"/>
</dbReference>
<dbReference type="STRING" id="1203190.GCA_000312345_00754"/>
<evidence type="ECO:0000256" key="5">
    <source>
        <dbReference type="ARBA" id="ARBA00022827"/>
    </source>
</evidence>
<dbReference type="OrthoDB" id="9812555at2"/>
<evidence type="ECO:0000256" key="3">
    <source>
        <dbReference type="ARBA" id="ARBA00006743"/>
    </source>
</evidence>
<evidence type="ECO:0000313" key="10">
    <source>
        <dbReference type="EMBL" id="SDS69127.1"/>
    </source>
</evidence>
<dbReference type="GO" id="GO:0005829">
    <property type="term" value="C:cytosol"/>
    <property type="evidence" value="ECO:0007669"/>
    <property type="project" value="TreeGrafter"/>
</dbReference>
<proteinExistence type="inferred from homology"/>
<dbReference type="GO" id="GO:0106312">
    <property type="term" value="F:methylenetetrahydrofolate reductase (NADH) activity"/>
    <property type="evidence" value="ECO:0007669"/>
    <property type="project" value="UniProtKB-EC"/>
</dbReference>
<comment type="cofactor">
    <cofactor evidence="1 8">
        <name>FAD</name>
        <dbReference type="ChEBI" id="CHEBI:57692"/>
    </cofactor>
</comment>
<evidence type="ECO:0000256" key="2">
    <source>
        <dbReference type="ARBA" id="ARBA00004777"/>
    </source>
</evidence>
<name>A0A1H1U9Q7_9CORY</name>
<evidence type="ECO:0000256" key="9">
    <source>
        <dbReference type="SAM" id="MobiDB-lite"/>
    </source>
</evidence>
<comment type="catalytic activity">
    <reaction evidence="7">
        <text>(6S)-5-methyl-5,6,7,8-tetrahydrofolate + NAD(+) = (6R)-5,10-methylene-5,6,7,8-tetrahydrofolate + NADH + H(+)</text>
        <dbReference type="Rhea" id="RHEA:19821"/>
        <dbReference type="ChEBI" id="CHEBI:15378"/>
        <dbReference type="ChEBI" id="CHEBI:15636"/>
        <dbReference type="ChEBI" id="CHEBI:18608"/>
        <dbReference type="ChEBI" id="CHEBI:57540"/>
        <dbReference type="ChEBI" id="CHEBI:57945"/>
        <dbReference type="EC" id="1.5.1.54"/>
    </reaction>
    <physiologicalReaction direction="right-to-left" evidence="7">
        <dbReference type="Rhea" id="RHEA:19823"/>
    </physiologicalReaction>
</comment>
<keyword evidence="6 8" id="KW-0560">Oxidoreductase</keyword>
<dbReference type="InterPro" id="IPR003171">
    <property type="entry name" value="Mehydrof_redctse-like"/>
</dbReference>
<dbReference type="Gene3D" id="3.20.20.220">
    <property type="match status" value="1"/>
</dbReference>
<keyword evidence="11" id="KW-1185">Reference proteome</keyword>
<feature type="compositionally biased region" description="Polar residues" evidence="9">
    <location>
        <begin position="1"/>
        <end position="14"/>
    </location>
</feature>
<accession>A0A1H1U9Q7</accession>
<gene>
    <name evidence="10" type="ORF">SAMN04488539_2181</name>
</gene>
<dbReference type="GO" id="GO:0035999">
    <property type="term" value="P:tetrahydrofolate interconversion"/>
    <property type="evidence" value="ECO:0007669"/>
    <property type="project" value="UniProtKB-UniPathway"/>
</dbReference>
<keyword evidence="4 8" id="KW-0285">Flavoprotein</keyword>
<dbReference type="UniPathway" id="UPA00193"/>
<dbReference type="EMBL" id="LT629765">
    <property type="protein sequence ID" value="SDS69127.1"/>
    <property type="molecule type" value="Genomic_DNA"/>
</dbReference>
<dbReference type="RefSeq" id="WP_019193602.1">
    <property type="nucleotide sequence ID" value="NZ_LT629765.1"/>
</dbReference>
<evidence type="ECO:0000256" key="4">
    <source>
        <dbReference type="ARBA" id="ARBA00022630"/>
    </source>
</evidence>
<dbReference type="PANTHER" id="PTHR45754:SF3">
    <property type="entry name" value="METHYLENETETRAHYDROFOLATE REDUCTASE (NADPH)"/>
    <property type="match status" value="1"/>
</dbReference>
<feature type="region of interest" description="Disordered" evidence="9">
    <location>
        <begin position="1"/>
        <end position="44"/>
    </location>
</feature>
<dbReference type="Proteomes" id="UP000182237">
    <property type="component" value="Chromosome I"/>
</dbReference>
<dbReference type="InterPro" id="IPR029041">
    <property type="entry name" value="FAD-linked_oxidoreductase-like"/>
</dbReference>
<evidence type="ECO:0000256" key="1">
    <source>
        <dbReference type="ARBA" id="ARBA00001974"/>
    </source>
</evidence>
<comment type="pathway">
    <text evidence="2 8">One-carbon metabolism; tetrahydrofolate interconversion.</text>
</comment>
<evidence type="ECO:0000256" key="6">
    <source>
        <dbReference type="ARBA" id="ARBA00023002"/>
    </source>
</evidence>